<feature type="compositionally biased region" description="Polar residues" evidence="1">
    <location>
        <begin position="2325"/>
        <end position="2350"/>
    </location>
</feature>
<protein>
    <submittedName>
        <fullName evidence="2">Uncharacterized protein</fullName>
    </submittedName>
</protein>
<feature type="compositionally biased region" description="Polar residues" evidence="1">
    <location>
        <begin position="1841"/>
        <end position="1857"/>
    </location>
</feature>
<name>I7LTD4_TETTS</name>
<accession>I7LTD4</accession>
<feature type="compositionally biased region" description="Polar residues" evidence="1">
    <location>
        <begin position="2927"/>
        <end position="2949"/>
    </location>
</feature>
<sequence>MANMYFRNQNNLICDFLIGSKTSFSISPCHIAEHYDEQISNVKDSFDTLQKLTLRIDLGSPSLVTSIRIIMTEQEAAEKKFTLLEVLGNQLGENTEFQRLLRLDSIQDQGGELSAYGASLKTLQTQKIKNQMKVQVYGVTKVLQISYLINKSEFLNNSSQEQSQDGCLVMYQDQNLDKNIELEQGSEEFKKLFDSIQIYGYSLFLSPPSNQCIHLLNISNLFQKNNRKEEAIETDIILGYSLMSQRKYIQAAEIFKRCSLYFYKQYENTAQKKNNLQENFQSTPNQTFQDTSKPLIFSPNQKNEFNEDTFNQTNIFSSTNYQGCGTSNQKLLRAAKLELLVADCIRQPQLQNQKVQAYLRATEYFQGQRLNINLSQQNADPYTNILILCPYLCKFLLRTLDERIDPLRISAIKGIEFLIENLGCTISSQLPQILKQVILTYPLIPAFSIEPNKQFDEEDDYQEEDEEDNEDIIDRYEEGNFQEIEHEINEEEDQFARQNKRPKKAKKGNGFNNFPKSLQSQASINQKVIFDMYHHLLDQFLNLLASASSQILRSIFNDVISTQLFNNEVAHDVKIYLCKITDKIISICQGDLTVTPQFITNMMNYLLNTQQQQQFTNQFKQHLERTWDNIKQKLLSNLELSQANKIIDLISENLQNILDNQGEGVEKSSKRESQIDQDTEFNFWIEITSIVLQREKRTQENLPSNFARYYKKLEMSQENLNLKILIHPYLQILELTLAHPQGIDTFKLIWSIIIDILTSASSKQQTEYTLGEVTYSILNKTKQFIANHPPPVLQLDALIIIISSLPQKEIDIGLKREMLDFLQIILGYVPHSIFEEIFFLVDCLIEKIDQLDYNLIEKILSVLIDQYTMKNKTQKKVASNFISKIMKPESQSKQINYFQQILEICLVKNVEPYKDDPSSSDLIQVKGKAQVIKTRQNKKNTDTKQFEKDYDIFIDKLSFLQDCLDHLKQTHFVGLISKNQDSVISDSIIKLINSGDSRVRMKGFSIIKKIHEHFVELTEVQIRQIEKLLGNYLNSSFLSKQNQFAPSFQEEWYNSSKNESDKKSIQGNKNQSKISTSMNSKYDQSAQLDQTILNKQQKEEVDQSKAKKRVFSFAKIMITKLIIACLKASFENLKDPKQQFNSLVLMDQFFQNLFGGPDLESELKFANQVLNPNKHQKTQKKVQILDLETYEFTIDQYFDYDNEWYLHMRLNQILKFWPLLQNLVNSPWSNIRSLTYGVICNWVRADLNHYKSSNQKKFLQILFRLLLSLLQSKESECRTGGLNILGSLCGLSYNFDDKVDEMKNYLHFFRRHENLISLAIWETVYDIQSDWDVTNQAAAMIIIQICAPRDSIKHFFRLKQEDINMRSNYHSYSQNNIHSHLSSKENRSTTPIIFQGKEEDQIINDSGIMNRSVKQSNHQTSQNLFIGNNESTPSRGMFNQLAAEDDKQSNLYNNNNISSDSIGADQPQLQSEEELSEVNLDQEDSQDGNLSKNQNQDGLFWFDTASEKEIRDMISMFKGEQKPPVTLWIERDTYNTEHKPEGTTTTEVITYTMNEEEDAGIYGYFDEVGLNQNNQNGSSNNSNNNNLNNITEEYIQQQQQQFQQMKKNNNLGLDFLQDRSKEIKLFNKQENNNSDQKIERKFEQAKDKQLPQNQNIQGNQQAQIQGNANKKFNRFDDEDLDYDKLGIIEMEDDEHFIDDYEKKYQEYKRHKNPSQFNNNNQKAMSDSNRPQTGRQVQRNSQSKQQNLVEDTQQQVSNELQKIQGNIKIENVESNEKNSNFSKNNLSLSQNQQNQIKEQHLTGSDSKNKNIATDNINNSKVNQGSQELQDNQNQKDTLKFYKQQTKQDGSPSTNSNVLEQKKIQQNDQIQSFEKRQNKNYQDYEYYEEDYNDEEQQYEDEDEEEIEEDIQEDDTEQNSQNGQYNQNQYQNLKYNGFIKIEHNSNKQQNLTKKDNSRYASNYTNVTEKNSQQSSQQQNSSGKRLKDDLQPINCVESEAQKQVLFNQRMHFREAIMSDENKESLSYTQSSQPNQKRRDTFEVTLSFSDSSIFRDEHTDKTLTKEDEPSQIQMQQQFFNNKAQDTGNAENNLADSSQKQNNSQNLSNQIQQQNQQQRSSTPQNQKGQQIQMNNYFANQPFVQPQQIKQEQQNSKNSYKQSNQNNVVKSQSPINHNQTIKAPMSQKQDNDNSNILNRTSPLPTTHQKSTDKQNLPPNNTPRINQPSKSPVHAQNIQESNLNKSKLGNNNQNHYNSNEISVSGQNKKNNKNTFSPQERGDVQILQQKQQSPYKQQVQETIEKQRLNYHHSNDSNNQTENTQLQLLNAIQNQSQHNKSFQGGSKSPSSTKNQQKQIRQSPTQNTSNQNNQLLKHLLKHPTSTKNQQLDISDESSSKQKSKSRSKEKNQQGQQRYQAFQNNLELNIVQGQEFIVASSASSKSQGRSQKVDFFRKNNQYQTLSNSHSPYQTMNIQAGGGSSSTKHQKSTSKSRSKSNGKKRNGQKTTSVTPSGFFKNRTPSHSPPTSTGKNNILSQLRLQGSNSGGKSRSLEKNTSSNLSSTFNNTISSVINGINNNSSTNPCKPPLKTNSANIVAGNCFQNTVSNSNKNNLNLHSIDKLYKTDFLSRLLDSTKSNVSSKKTTNITPKSCKTKISSSRNSKSKENNSSSIQCANNQSYYSNQNNPNSITINSQSYNNMSNSNFSFAGNHQKDSYSPQQSAQFDDEVHQQFSYDDNAYSNMGGGDSKNCTLDLADAFQNFDNQHMIPLKQQSLNNTQNISNQNINDQSQQKYLIAQIAQKNNQLTNKLQVMPLKQNIQANANQQIRSSRRGSEGNCFPVQNHLDIQQNSFLQYQQPLQQNFIIQHQQQQVILQNQYYPQKSLENKENHFENSADELLDVLTKQRNQRSTSAKSKKRSTSGGKNSSQQSQANSKNTKGPSNSSNSANRVKVVSISQQGQEKLNKFEPYKQPLSPSRKKKLSPNQRPQSSIYQHNVQQINQQQQLSVSSVLNSNHFSSTSQDSSYLQGQLKNNFNQTAASQTSHNNSFQSYNKPPLVKKQQQNNSREKESNLQNSGIFIGGNAQQQINQAISNNNSFYVQERNPIAQKKKKKIQFNQNHSFDDSLINTTL</sequence>
<dbReference type="InParanoid" id="I7LTD4"/>
<feature type="region of interest" description="Disordered" evidence="1">
    <location>
        <begin position="2080"/>
        <end position="2122"/>
    </location>
</feature>
<feature type="compositionally biased region" description="Acidic residues" evidence="1">
    <location>
        <begin position="1883"/>
        <end position="1914"/>
    </location>
</feature>
<feature type="compositionally biased region" description="Low complexity" evidence="1">
    <location>
        <begin position="2233"/>
        <end position="2246"/>
    </location>
</feature>
<feature type="compositionally biased region" description="Polar residues" evidence="1">
    <location>
        <begin position="2161"/>
        <end position="2232"/>
    </location>
</feature>
<feature type="compositionally biased region" description="Polar residues" evidence="1">
    <location>
        <begin position="3025"/>
        <end position="3040"/>
    </location>
</feature>
<evidence type="ECO:0000256" key="1">
    <source>
        <dbReference type="SAM" id="MobiDB-lite"/>
    </source>
</evidence>
<feature type="region of interest" description="Disordered" evidence="1">
    <location>
        <begin position="2892"/>
        <end position="2978"/>
    </location>
</feature>
<gene>
    <name evidence="2" type="ORF">TTHERM_00529940</name>
</gene>
<feature type="compositionally biased region" description="Low complexity" evidence="1">
    <location>
        <begin position="2091"/>
        <end position="2120"/>
    </location>
</feature>
<feature type="region of interest" description="Disordered" evidence="1">
    <location>
        <begin position="1711"/>
        <end position="1753"/>
    </location>
</feature>
<dbReference type="InterPro" id="IPR016024">
    <property type="entry name" value="ARM-type_fold"/>
</dbReference>
<organism evidence="2 3">
    <name type="scientific">Tetrahymena thermophila (strain SB210)</name>
    <dbReference type="NCBI Taxonomy" id="312017"/>
    <lineage>
        <taxon>Eukaryota</taxon>
        <taxon>Sar</taxon>
        <taxon>Alveolata</taxon>
        <taxon>Ciliophora</taxon>
        <taxon>Intramacronucleata</taxon>
        <taxon>Oligohymenophorea</taxon>
        <taxon>Hymenostomatida</taxon>
        <taxon>Tetrahymenina</taxon>
        <taxon>Tetrahymenidae</taxon>
        <taxon>Tetrahymena</taxon>
    </lineage>
</organism>
<feature type="region of interest" description="Disordered" evidence="1">
    <location>
        <begin position="2373"/>
        <end position="2405"/>
    </location>
</feature>
<feature type="region of interest" description="Disordered" evidence="1">
    <location>
        <begin position="2325"/>
        <end position="2359"/>
    </location>
</feature>
<dbReference type="Proteomes" id="UP000009168">
    <property type="component" value="Unassembled WGS sequence"/>
</dbReference>
<dbReference type="SUPFAM" id="SSF48371">
    <property type="entry name" value="ARM repeat"/>
    <property type="match status" value="2"/>
</dbReference>
<feature type="region of interest" description="Disordered" evidence="1">
    <location>
        <begin position="3025"/>
        <end position="3059"/>
    </location>
</feature>
<feature type="compositionally biased region" description="Polar residues" evidence="1">
    <location>
        <begin position="1487"/>
        <end position="1496"/>
    </location>
</feature>
<feature type="compositionally biased region" description="Polar residues" evidence="1">
    <location>
        <begin position="1713"/>
        <end position="1753"/>
    </location>
</feature>
<feature type="region of interest" description="Disordered" evidence="1">
    <location>
        <begin position="1773"/>
        <end position="1921"/>
    </location>
</feature>
<feature type="region of interest" description="Disordered" evidence="1">
    <location>
        <begin position="1961"/>
        <end position="1983"/>
    </location>
</feature>
<feature type="compositionally biased region" description="Basic residues" evidence="1">
    <location>
        <begin position="498"/>
        <end position="507"/>
    </location>
</feature>
<feature type="compositionally biased region" description="Polar residues" evidence="1">
    <location>
        <begin position="1450"/>
        <end position="1461"/>
    </location>
</feature>
<feature type="compositionally biased region" description="Polar residues" evidence="1">
    <location>
        <begin position="2452"/>
        <end position="2465"/>
    </location>
</feature>
<feature type="compositionally biased region" description="Low complexity" evidence="1">
    <location>
        <begin position="1776"/>
        <end position="1795"/>
    </location>
</feature>
<dbReference type="eggNOG" id="ENOG502SMXI">
    <property type="taxonomic scope" value="Eukaryota"/>
</dbReference>
<keyword evidence="3" id="KW-1185">Reference proteome</keyword>
<feature type="compositionally biased region" description="Polar residues" evidence="1">
    <location>
        <begin position="1800"/>
        <end position="1834"/>
    </location>
</feature>
<feature type="compositionally biased region" description="Basic residues" evidence="1">
    <location>
        <begin position="2475"/>
        <end position="2494"/>
    </location>
</feature>
<dbReference type="STRING" id="312017.I7LTD4"/>
<feature type="region of interest" description="Disordered" evidence="1">
    <location>
        <begin position="1058"/>
        <end position="1080"/>
    </location>
</feature>
<dbReference type="KEGG" id="tet:TTHERM_00529940"/>
<evidence type="ECO:0000313" key="2">
    <source>
        <dbReference type="EMBL" id="EAR85042.2"/>
    </source>
</evidence>
<feature type="compositionally biased region" description="Low complexity" evidence="1">
    <location>
        <begin position="2627"/>
        <end position="2637"/>
    </location>
</feature>
<feature type="compositionally biased region" description="Polar residues" evidence="1">
    <location>
        <begin position="2509"/>
        <end position="2538"/>
    </location>
</feature>
<feature type="region of interest" description="Disordered" evidence="1">
    <location>
        <begin position="1412"/>
        <end position="1436"/>
    </location>
</feature>
<proteinExistence type="predicted"/>
<feature type="compositionally biased region" description="Low complexity" evidence="1">
    <location>
        <begin position="2644"/>
        <end position="2669"/>
    </location>
</feature>
<evidence type="ECO:0000313" key="3">
    <source>
        <dbReference type="Proteomes" id="UP000009168"/>
    </source>
</evidence>
<feature type="region of interest" description="Disordered" evidence="1">
    <location>
        <begin position="2452"/>
        <end position="2553"/>
    </location>
</feature>
<feature type="region of interest" description="Disordered" evidence="1">
    <location>
        <begin position="2692"/>
        <end position="2712"/>
    </location>
</feature>
<feature type="compositionally biased region" description="Polar residues" evidence="1">
    <location>
        <begin position="2080"/>
        <end position="2090"/>
    </location>
</feature>
<feature type="region of interest" description="Disordered" evidence="1">
    <location>
        <begin position="1450"/>
        <end position="1496"/>
    </location>
</feature>
<feature type="compositionally biased region" description="Low complexity" evidence="1">
    <location>
        <begin position="2143"/>
        <end position="2160"/>
    </location>
</feature>
<feature type="region of interest" description="Disordered" evidence="1">
    <location>
        <begin position="492"/>
        <end position="514"/>
    </location>
</feature>
<dbReference type="RefSeq" id="XP_001032705.2">
    <property type="nucleotide sequence ID" value="XM_001032705.2"/>
</dbReference>
<feature type="compositionally biased region" description="Acidic residues" evidence="1">
    <location>
        <begin position="1471"/>
        <end position="1486"/>
    </location>
</feature>
<reference evidence="3" key="1">
    <citation type="journal article" date="2006" name="PLoS Biol.">
        <title>Macronuclear genome sequence of the ciliate Tetrahymena thermophila, a model eukaryote.</title>
        <authorList>
            <person name="Eisen J.A."/>
            <person name="Coyne R.S."/>
            <person name="Wu M."/>
            <person name="Wu D."/>
            <person name="Thiagarajan M."/>
            <person name="Wortman J.R."/>
            <person name="Badger J.H."/>
            <person name="Ren Q."/>
            <person name="Amedeo P."/>
            <person name="Jones K.M."/>
            <person name="Tallon L.J."/>
            <person name="Delcher A.L."/>
            <person name="Salzberg S.L."/>
            <person name="Silva J.C."/>
            <person name="Haas B.J."/>
            <person name="Majoros W.H."/>
            <person name="Farzad M."/>
            <person name="Carlton J.M."/>
            <person name="Smith R.K. Jr."/>
            <person name="Garg J."/>
            <person name="Pearlman R.E."/>
            <person name="Karrer K.M."/>
            <person name="Sun L."/>
            <person name="Manning G."/>
            <person name="Elde N.C."/>
            <person name="Turkewitz A.P."/>
            <person name="Asai D.J."/>
            <person name="Wilkes D.E."/>
            <person name="Wang Y."/>
            <person name="Cai H."/>
            <person name="Collins K."/>
            <person name="Stewart B.A."/>
            <person name="Lee S.R."/>
            <person name="Wilamowska K."/>
            <person name="Weinberg Z."/>
            <person name="Ruzzo W.L."/>
            <person name="Wloga D."/>
            <person name="Gaertig J."/>
            <person name="Frankel J."/>
            <person name="Tsao C.-C."/>
            <person name="Gorovsky M.A."/>
            <person name="Keeling P.J."/>
            <person name="Waller R.F."/>
            <person name="Patron N.J."/>
            <person name="Cherry J.M."/>
            <person name="Stover N.A."/>
            <person name="Krieger C.J."/>
            <person name="del Toro C."/>
            <person name="Ryder H.F."/>
            <person name="Williamson S.C."/>
            <person name="Barbeau R.A."/>
            <person name="Hamilton E.P."/>
            <person name="Orias E."/>
        </authorList>
    </citation>
    <scope>NUCLEOTIDE SEQUENCE [LARGE SCALE GENOMIC DNA]</scope>
    <source>
        <strain evidence="3">SB210</strain>
    </source>
</reference>
<feature type="region of interest" description="Disordered" evidence="1">
    <location>
        <begin position="2140"/>
        <end position="2269"/>
    </location>
</feature>
<dbReference type="EMBL" id="GG662522">
    <property type="protein sequence ID" value="EAR85042.2"/>
    <property type="molecule type" value="Genomic_DNA"/>
</dbReference>
<feature type="compositionally biased region" description="Low complexity" evidence="1">
    <location>
        <begin position="1967"/>
        <end position="1978"/>
    </location>
</feature>
<dbReference type="OrthoDB" id="313510at2759"/>
<feature type="compositionally biased region" description="Polar residues" evidence="1">
    <location>
        <begin position="1065"/>
        <end position="1080"/>
    </location>
</feature>
<feature type="region of interest" description="Disordered" evidence="1">
    <location>
        <begin position="2627"/>
        <end position="2669"/>
    </location>
</feature>
<feature type="compositionally biased region" description="Low complexity" evidence="1">
    <location>
        <begin position="2908"/>
        <end position="2926"/>
    </location>
</feature>
<feature type="compositionally biased region" description="Polar residues" evidence="1">
    <location>
        <begin position="2247"/>
        <end position="2269"/>
    </location>
</feature>
<feature type="compositionally biased region" description="Polar residues" evidence="1">
    <location>
        <begin position="1412"/>
        <end position="1434"/>
    </location>
</feature>
<dbReference type="GeneID" id="7832100"/>